<dbReference type="Proteomes" id="UP000518605">
    <property type="component" value="Unassembled WGS sequence"/>
</dbReference>
<evidence type="ECO:0000313" key="2">
    <source>
        <dbReference type="EMBL" id="MBB3155337.1"/>
    </source>
</evidence>
<organism evidence="2 3">
    <name type="scientific">Paenibacillus endophyticus</name>
    <dbReference type="NCBI Taxonomy" id="1294268"/>
    <lineage>
        <taxon>Bacteria</taxon>
        <taxon>Bacillati</taxon>
        <taxon>Bacillota</taxon>
        <taxon>Bacilli</taxon>
        <taxon>Bacillales</taxon>
        <taxon>Paenibacillaceae</taxon>
        <taxon>Paenibacillus</taxon>
    </lineage>
</organism>
<protein>
    <recommendedName>
        <fullName evidence="4">DUF3139 domain-containing protein</fullName>
    </recommendedName>
</protein>
<gene>
    <name evidence="2" type="ORF">FHS16_005445</name>
</gene>
<dbReference type="EMBL" id="JACHXW010000023">
    <property type="protein sequence ID" value="MBB3155337.1"/>
    <property type="molecule type" value="Genomic_DNA"/>
</dbReference>
<feature type="transmembrane region" description="Helical" evidence="1">
    <location>
        <begin position="27"/>
        <end position="50"/>
    </location>
</feature>
<evidence type="ECO:0000313" key="3">
    <source>
        <dbReference type="Proteomes" id="UP000518605"/>
    </source>
</evidence>
<keyword evidence="3" id="KW-1185">Reference proteome</keyword>
<sequence>MLLSNKKSIKKKILRGGVIVLKKKRTLILILLISIVLFCTIYIFFAIWIAKDARNILRVGLQNDVEYKNIMHSDVYKDINPLQRHLTYTEYTYEPKFHEIETPLVLHFFGYAKVWVKQRYAPEDFGFEEPVTLTMKLKKGEWYATNVHIEP</sequence>
<comment type="caution">
    <text evidence="2">The sequence shown here is derived from an EMBL/GenBank/DDBJ whole genome shotgun (WGS) entry which is preliminary data.</text>
</comment>
<evidence type="ECO:0008006" key="4">
    <source>
        <dbReference type="Google" id="ProtNLM"/>
    </source>
</evidence>
<dbReference type="RefSeq" id="WP_183569918.1">
    <property type="nucleotide sequence ID" value="NZ_CBCSLB010000021.1"/>
</dbReference>
<keyword evidence="1" id="KW-0472">Membrane</keyword>
<accession>A0A7W5GDQ9</accession>
<proteinExistence type="predicted"/>
<keyword evidence="1" id="KW-0812">Transmembrane</keyword>
<name>A0A7W5GDQ9_9BACL</name>
<reference evidence="2 3" key="1">
    <citation type="submission" date="2020-08" db="EMBL/GenBank/DDBJ databases">
        <title>Genomic Encyclopedia of Type Strains, Phase III (KMG-III): the genomes of soil and plant-associated and newly described type strains.</title>
        <authorList>
            <person name="Whitman W."/>
        </authorList>
    </citation>
    <scope>NUCLEOTIDE SEQUENCE [LARGE SCALE GENOMIC DNA]</scope>
    <source>
        <strain evidence="2 3">CECT 8234</strain>
    </source>
</reference>
<keyword evidence="1" id="KW-1133">Transmembrane helix</keyword>
<evidence type="ECO:0000256" key="1">
    <source>
        <dbReference type="SAM" id="Phobius"/>
    </source>
</evidence>
<dbReference type="AlphaFoldDB" id="A0A7W5GDQ9"/>